<sequence length="124" mass="14144">MSAEVKRATRVAEGIREELANLIARKVRDPRVAGAIVSRVTVTDDLRNAKVYVRLLDLAERDEVRQKELLTGLKSAAGMLRSSITKELSLRFAPELRFYYDEAVEKQQKVDELLAEIERDTRSK</sequence>
<evidence type="ECO:0000313" key="5">
    <source>
        <dbReference type="EMBL" id="WXA91920.1"/>
    </source>
</evidence>
<keyword evidence="1 3" id="KW-0963">Cytoplasm</keyword>
<comment type="similarity">
    <text evidence="3">Belongs to the RbfA family.</text>
</comment>
<dbReference type="PANTHER" id="PTHR33515">
    <property type="entry name" value="RIBOSOME-BINDING FACTOR A, CHLOROPLASTIC-RELATED"/>
    <property type="match status" value="1"/>
</dbReference>
<dbReference type="EMBL" id="CP089982">
    <property type="protein sequence ID" value="WXA91920.1"/>
    <property type="molecule type" value="Genomic_DNA"/>
</dbReference>
<evidence type="ECO:0000256" key="2">
    <source>
        <dbReference type="ARBA" id="ARBA00022517"/>
    </source>
</evidence>
<keyword evidence="6" id="KW-1185">Reference proteome</keyword>
<evidence type="ECO:0000256" key="4">
    <source>
        <dbReference type="SAM" id="Coils"/>
    </source>
</evidence>
<dbReference type="InterPro" id="IPR020053">
    <property type="entry name" value="Ribosome-bd_factorA_CS"/>
</dbReference>
<name>A0ABZ2JZL7_9BACT</name>
<dbReference type="InterPro" id="IPR000238">
    <property type="entry name" value="RbfA"/>
</dbReference>
<evidence type="ECO:0000256" key="1">
    <source>
        <dbReference type="ARBA" id="ARBA00022490"/>
    </source>
</evidence>
<keyword evidence="2 3" id="KW-0690">Ribosome biogenesis</keyword>
<dbReference type="Gene3D" id="3.30.300.20">
    <property type="match status" value="1"/>
</dbReference>
<dbReference type="InterPro" id="IPR023799">
    <property type="entry name" value="RbfA_dom_sf"/>
</dbReference>
<evidence type="ECO:0000313" key="6">
    <source>
        <dbReference type="Proteomes" id="UP001379533"/>
    </source>
</evidence>
<dbReference type="PROSITE" id="PS01319">
    <property type="entry name" value="RBFA"/>
    <property type="match status" value="1"/>
</dbReference>
<comment type="subunit">
    <text evidence="3">Monomer. Binds 30S ribosomal subunits, but not 50S ribosomal subunits or 70S ribosomes.</text>
</comment>
<gene>
    <name evidence="3 5" type="primary">rbfA</name>
    <name evidence="5" type="ORF">LZC95_36390</name>
</gene>
<accession>A0ABZ2JZL7</accession>
<keyword evidence="4" id="KW-0175">Coiled coil</keyword>
<comment type="function">
    <text evidence="3">One of several proteins that assist in the late maturation steps of the functional core of the 30S ribosomal subunit. Associates with free 30S ribosomal subunits (but not with 30S subunits that are part of 70S ribosomes or polysomes). Required for efficient processing of 16S rRNA. May interact with the 5'-terminal helix region of 16S rRNA.</text>
</comment>
<dbReference type="HAMAP" id="MF_00003">
    <property type="entry name" value="RbfA"/>
    <property type="match status" value="1"/>
</dbReference>
<dbReference type="Pfam" id="PF02033">
    <property type="entry name" value="RBFA"/>
    <property type="match status" value="1"/>
</dbReference>
<comment type="subcellular location">
    <subcellularLocation>
        <location evidence="3">Cytoplasm</location>
    </subcellularLocation>
</comment>
<evidence type="ECO:0000256" key="3">
    <source>
        <dbReference type="HAMAP-Rule" id="MF_00003"/>
    </source>
</evidence>
<dbReference type="RefSeq" id="WP_394842537.1">
    <property type="nucleotide sequence ID" value="NZ_CP089982.1"/>
</dbReference>
<dbReference type="Proteomes" id="UP001379533">
    <property type="component" value="Chromosome"/>
</dbReference>
<feature type="coiled-coil region" evidence="4">
    <location>
        <begin position="96"/>
        <end position="123"/>
    </location>
</feature>
<proteinExistence type="inferred from homology"/>
<dbReference type="SUPFAM" id="SSF89919">
    <property type="entry name" value="Ribosome-binding factor A, RbfA"/>
    <property type="match status" value="1"/>
</dbReference>
<dbReference type="InterPro" id="IPR015946">
    <property type="entry name" value="KH_dom-like_a/b"/>
</dbReference>
<dbReference type="NCBIfam" id="TIGR00082">
    <property type="entry name" value="rbfA"/>
    <property type="match status" value="1"/>
</dbReference>
<reference evidence="5 6" key="1">
    <citation type="submission" date="2021-12" db="EMBL/GenBank/DDBJ databases">
        <title>Discovery of the Pendulisporaceae a myxobacterial family with distinct sporulation behavior and unique specialized metabolism.</title>
        <authorList>
            <person name="Garcia R."/>
            <person name="Popoff A."/>
            <person name="Bader C.D."/>
            <person name="Loehr J."/>
            <person name="Walesch S."/>
            <person name="Walt C."/>
            <person name="Boldt J."/>
            <person name="Bunk B."/>
            <person name="Haeckl F.J.F.P.J."/>
            <person name="Gunesch A.P."/>
            <person name="Birkelbach J."/>
            <person name="Nuebel U."/>
            <person name="Pietschmann T."/>
            <person name="Bach T."/>
            <person name="Mueller R."/>
        </authorList>
    </citation>
    <scope>NUCLEOTIDE SEQUENCE [LARGE SCALE GENOMIC DNA]</scope>
    <source>
        <strain evidence="5 6">MSr12523</strain>
    </source>
</reference>
<protein>
    <recommendedName>
        <fullName evidence="3">Ribosome-binding factor A</fullName>
    </recommendedName>
</protein>
<dbReference type="PANTHER" id="PTHR33515:SF1">
    <property type="entry name" value="RIBOSOME-BINDING FACTOR A, CHLOROPLASTIC-RELATED"/>
    <property type="match status" value="1"/>
</dbReference>
<organism evidence="5 6">
    <name type="scientific">Pendulispora brunnea</name>
    <dbReference type="NCBI Taxonomy" id="2905690"/>
    <lineage>
        <taxon>Bacteria</taxon>
        <taxon>Pseudomonadati</taxon>
        <taxon>Myxococcota</taxon>
        <taxon>Myxococcia</taxon>
        <taxon>Myxococcales</taxon>
        <taxon>Sorangiineae</taxon>
        <taxon>Pendulisporaceae</taxon>
        <taxon>Pendulispora</taxon>
    </lineage>
</organism>